<evidence type="ECO:0000313" key="3">
    <source>
        <dbReference type="Proteomes" id="UP000729402"/>
    </source>
</evidence>
<gene>
    <name evidence="2" type="ORF">GUJ93_ZPchr0005g16345</name>
</gene>
<keyword evidence="1" id="KW-0472">Membrane</keyword>
<reference evidence="2" key="2">
    <citation type="submission" date="2021-02" db="EMBL/GenBank/DDBJ databases">
        <authorList>
            <person name="Kimball J.A."/>
            <person name="Haas M.W."/>
            <person name="Macchietto M."/>
            <person name="Kono T."/>
            <person name="Duquette J."/>
            <person name="Shao M."/>
        </authorList>
    </citation>
    <scope>NUCLEOTIDE SEQUENCE</scope>
    <source>
        <tissue evidence="2">Fresh leaf tissue</tissue>
    </source>
</reference>
<organism evidence="2 3">
    <name type="scientific">Zizania palustris</name>
    <name type="common">Northern wild rice</name>
    <dbReference type="NCBI Taxonomy" id="103762"/>
    <lineage>
        <taxon>Eukaryota</taxon>
        <taxon>Viridiplantae</taxon>
        <taxon>Streptophyta</taxon>
        <taxon>Embryophyta</taxon>
        <taxon>Tracheophyta</taxon>
        <taxon>Spermatophyta</taxon>
        <taxon>Magnoliopsida</taxon>
        <taxon>Liliopsida</taxon>
        <taxon>Poales</taxon>
        <taxon>Poaceae</taxon>
        <taxon>BOP clade</taxon>
        <taxon>Oryzoideae</taxon>
        <taxon>Oryzeae</taxon>
        <taxon>Zizaniinae</taxon>
        <taxon>Zizania</taxon>
    </lineage>
</organism>
<comment type="caution">
    <text evidence="2">The sequence shown here is derived from an EMBL/GenBank/DDBJ whole genome shotgun (WGS) entry which is preliminary data.</text>
</comment>
<keyword evidence="3" id="KW-1185">Reference proteome</keyword>
<evidence type="ECO:0000313" key="2">
    <source>
        <dbReference type="EMBL" id="KAG8067132.1"/>
    </source>
</evidence>
<dbReference type="Proteomes" id="UP000729402">
    <property type="component" value="Unassembled WGS sequence"/>
</dbReference>
<name>A0A8J5SM06_ZIZPA</name>
<protein>
    <submittedName>
        <fullName evidence="2">Uncharacterized protein</fullName>
    </submittedName>
</protein>
<sequence length="67" mass="6988">MHGPPPAPTLAVCTAFITVVFAVAGSLSTLWTQIISAPRRGAMFDIACSLLASLPFDDVFNCSACSE</sequence>
<keyword evidence="1" id="KW-1133">Transmembrane helix</keyword>
<dbReference type="EMBL" id="JAAALK010000284">
    <property type="protein sequence ID" value="KAG8067132.1"/>
    <property type="molecule type" value="Genomic_DNA"/>
</dbReference>
<feature type="transmembrane region" description="Helical" evidence="1">
    <location>
        <begin position="6"/>
        <end position="31"/>
    </location>
</feature>
<keyword evidence="1" id="KW-0812">Transmembrane</keyword>
<dbReference type="AlphaFoldDB" id="A0A8J5SM06"/>
<proteinExistence type="predicted"/>
<accession>A0A8J5SM06</accession>
<evidence type="ECO:0000256" key="1">
    <source>
        <dbReference type="SAM" id="Phobius"/>
    </source>
</evidence>
<reference evidence="2" key="1">
    <citation type="journal article" date="2021" name="bioRxiv">
        <title>Whole Genome Assembly and Annotation of Northern Wild Rice, Zizania palustris L., Supports a Whole Genome Duplication in the Zizania Genus.</title>
        <authorList>
            <person name="Haas M."/>
            <person name="Kono T."/>
            <person name="Macchietto M."/>
            <person name="Millas R."/>
            <person name="McGilp L."/>
            <person name="Shao M."/>
            <person name="Duquette J."/>
            <person name="Hirsch C.N."/>
            <person name="Kimball J."/>
        </authorList>
    </citation>
    <scope>NUCLEOTIDE SEQUENCE</scope>
    <source>
        <tissue evidence="2">Fresh leaf tissue</tissue>
    </source>
</reference>